<dbReference type="Proteomes" id="UP000498740">
    <property type="component" value="Unassembled WGS sequence"/>
</dbReference>
<gene>
    <name evidence="1" type="ORF">Smic_36400</name>
</gene>
<sequence length="186" mass="20206">MGVRLGLRLSPGLHLLHLPHLLHLGLLCLHLRGLLHVVRLLPLGPLGLRGLGLLGLLELLGLPCLRLAPLSLLLLPLVLLPHAPLSRVPHRARPGVRSPMEWCGVVCLYQPIDDVSDRLAAFCDRTIPRWDGGLGGARGVWRTWVCPGGGGEARRRRVCALKLSRPDSGLLTLGRVSCILESDPLK</sequence>
<comment type="caution">
    <text evidence="1">The sequence shown here is derived from an EMBL/GenBank/DDBJ whole genome shotgun (WGS) entry which is preliminary data.</text>
</comment>
<reference evidence="1 2" key="1">
    <citation type="submission" date="2020-05" db="EMBL/GenBank/DDBJ databases">
        <title>Whole genome shotgun sequence of Streptomyces microflavus NBRC 13062.</title>
        <authorList>
            <person name="Komaki H."/>
            <person name="Tamura T."/>
        </authorList>
    </citation>
    <scope>NUCLEOTIDE SEQUENCE [LARGE SCALE GENOMIC DNA]</scope>
    <source>
        <strain evidence="1 2">NBRC 13062</strain>
    </source>
</reference>
<name>A0A7J0CT22_STRMI</name>
<dbReference type="AlphaFoldDB" id="A0A7J0CT22"/>
<evidence type="ECO:0000313" key="2">
    <source>
        <dbReference type="Proteomes" id="UP000498740"/>
    </source>
</evidence>
<dbReference type="EMBL" id="BLWD01000001">
    <property type="protein sequence ID" value="GFN05084.1"/>
    <property type="molecule type" value="Genomic_DNA"/>
</dbReference>
<evidence type="ECO:0000313" key="1">
    <source>
        <dbReference type="EMBL" id="GFN05084.1"/>
    </source>
</evidence>
<protein>
    <submittedName>
        <fullName evidence="1">Uncharacterized protein</fullName>
    </submittedName>
</protein>
<proteinExistence type="predicted"/>
<accession>A0A7J0CT22</accession>
<organism evidence="1 2">
    <name type="scientific">Streptomyces microflavus</name>
    <name type="common">Streptomyces lipmanii</name>
    <dbReference type="NCBI Taxonomy" id="1919"/>
    <lineage>
        <taxon>Bacteria</taxon>
        <taxon>Bacillati</taxon>
        <taxon>Actinomycetota</taxon>
        <taxon>Actinomycetes</taxon>
        <taxon>Kitasatosporales</taxon>
        <taxon>Streptomycetaceae</taxon>
        <taxon>Streptomyces</taxon>
    </lineage>
</organism>